<dbReference type="Pfam" id="PF00702">
    <property type="entry name" value="Hydrolase"/>
    <property type="match status" value="1"/>
</dbReference>
<dbReference type="EMBL" id="JADOGI010000077">
    <property type="protein sequence ID" value="MBF8188864.1"/>
    <property type="molecule type" value="Genomic_DNA"/>
</dbReference>
<dbReference type="AlphaFoldDB" id="A0A931AES2"/>
<dbReference type="SFLD" id="SFLDS00003">
    <property type="entry name" value="Haloacid_Dehalogenase"/>
    <property type="match status" value="1"/>
</dbReference>
<proteinExistence type="predicted"/>
<dbReference type="PANTHER" id="PTHR43434:SF1">
    <property type="entry name" value="PHOSPHOGLYCOLATE PHOSPHATASE"/>
    <property type="match status" value="1"/>
</dbReference>
<reference evidence="1" key="1">
    <citation type="submission" date="2020-11" db="EMBL/GenBank/DDBJ databases">
        <title>Whole-genome analyses of Nonomuraea sp. K274.</title>
        <authorList>
            <person name="Veyisoglu A."/>
        </authorList>
    </citation>
    <scope>NUCLEOTIDE SEQUENCE</scope>
    <source>
        <strain evidence="1">K274</strain>
    </source>
</reference>
<dbReference type="GO" id="GO:0008967">
    <property type="term" value="F:phosphoglycolate phosphatase activity"/>
    <property type="evidence" value="ECO:0007669"/>
    <property type="project" value="TreeGrafter"/>
</dbReference>
<keyword evidence="2" id="KW-1185">Reference proteome</keyword>
<gene>
    <name evidence="1" type="ORF">ITP53_24635</name>
</gene>
<dbReference type="SFLD" id="SFLDG01129">
    <property type="entry name" value="C1.5:_HAD__Beta-PGM__Phosphata"/>
    <property type="match status" value="1"/>
</dbReference>
<dbReference type="GO" id="GO:0005829">
    <property type="term" value="C:cytosol"/>
    <property type="evidence" value="ECO:0007669"/>
    <property type="project" value="TreeGrafter"/>
</dbReference>
<protein>
    <submittedName>
        <fullName evidence="1">HAD family hydrolase</fullName>
    </submittedName>
</protein>
<dbReference type="PANTHER" id="PTHR43434">
    <property type="entry name" value="PHOSPHOGLYCOLATE PHOSPHATASE"/>
    <property type="match status" value="1"/>
</dbReference>
<organism evidence="1 2">
    <name type="scientific">Nonomuraea cypriaca</name>
    <dbReference type="NCBI Taxonomy" id="1187855"/>
    <lineage>
        <taxon>Bacteria</taxon>
        <taxon>Bacillati</taxon>
        <taxon>Actinomycetota</taxon>
        <taxon>Actinomycetes</taxon>
        <taxon>Streptosporangiales</taxon>
        <taxon>Streptosporangiaceae</taxon>
        <taxon>Nonomuraea</taxon>
    </lineage>
</organism>
<sequence>MSASYQRRLALLFDIDGTLITTGGAGARSWRLAFDKLYGIPADIGKFTDTGMTDPDVGRKTFEAVLGRKPERHEFARLLERRLHYLRQTVEESGHYRVLPGVEDLLTGLVDKGYLVGLITGNLEPAAHIKLHRANLNRFFSFGGYGSDSNDRAEVTRTALRRASLVYGEDLGPDRCLVIGDTPHDVAGAHAAGVACVGVASHKFNSAQLAEAKADWVIESLENGLPKEALE</sequence>
<keyword evidence="1" id="KW-0378">Hydrolase</keyword>
<dbReference type="RefSeq" id="WP_195897811.1">
    <property type="nucleotide sequence ID" value="NZ_JADOGI010000077.1"/>
</dbReference>
<dbReference type="GO" id="GO:0006281">
    <property type="term" value="P:DNA repair"/>
    <property type="evidence" value="ECO:0007669"/>
    <property type="project" value="TreeGrafter"/>
</dbReference>
<dbReference type="Gene3D" id="1.10.150.240">
    <property type="entry name" value="Putative phosphatase, domain 2"/>
    <property type="match status" value="1"/>
</dbReference>
<dbReference type="InterPro" id="IPR023214">
    <property type="entry name" value="HAD_sf"/>
</dbReference>
<evidence type="ECO:0000313" key="2">
    <source>
        <dbReference type="Proteomes" id="UP000605361"/>
    </source>
</evidence>
<comment type="caution">
    <text evidence="1">The sequence shown here is derived from an EMBL/GenBank/DDBJ whole genome shotgun (WGS) entry which is preliminary data.</text>
</comment>
<dbReference type="SUPFAM" id="SSF56784">
    <property type="entry name" value="HAD-like"/>
    <property type="match status" value="1"/>
</dbReference>
<name>A0A931AES2_9ACTN</name>
<dbReference type="Gene3D" id="3.40.50.1000">
    <property type="entry name" value="HAD superfamily/HAD-like"/>
    <property type="match status" value="1"/>
</dbReference>
<dbReference type="Proteomes" id="UP000605361">
    <property type="component" value="Unassembled WGS sequence"/>
</dbReference>
<accession>A0A931AES2</accession>
<dbReference type="InterPro" id="IPR023198">
    <property type="entry name" value="PGP-like_dom2"/>
</dbReference>
<dbReference type="InterPro" id="IPR050155">
    <property type="entry name" value="HAD-like_hydrolase_sf"/>
</dbReference>
<dbReference type="InterPro" id="IPR036412">
    <property type="entry name" value="HAD-like_sf"/>
</dbReference>
<evidence type="ECO:0000313" key="1">
    <source>
        <dbReference type="EMBL" id="MBF8188864.1"/>
    </source>
</evidence>